<keyword evidence="5 7" id="KW-1133">Transmembrane helix</keyword>
<feature type="region of interest" description="Disordered" evidence="8">
    <location>
        <begin position="1"/>
        <end position="26"/>
    </location>
</feature>
<evidence type="ECO:0000259" key="9">
    <source>
        <dbReference type="PROSITE" id="PS50928"/>
    </source>
</evidence>
<feature type="transmembrane region" description="Helical" evidence="7">
    <location>
        <begin position="146"/>
        <end position="170"/>
    </location>
</feature>
<dbReference type="PROSITE" id="PS50928">
    <property type="entry name" value="ABC_TM1"/>
    <property type="match status" value="1"/>
</dbReference>
<evidence type="ECO:0000256" key="7">
    <source>
        <dbReference type="RuleBase" id="RU363032"/>
    </source>
</evidence>
<dbReference type="InterPro" id="IPR000515">
    <property type="entry name" value="MetI-like"/>
</dbReference>
<dbReference type="Gene3D" id="1.10.3720.10">
    <property type="entry name" value="MetI-like"/>
    <property type="match status" value="1"/>
</dbReference>
<dbReference type="Proteomes" id="UP001595900">
    <property type="component" value="Unassembled WGS sequence"/>
</dbReference>
<dbReference type="RefSeq" id="WP_390226638.1">
    <property type="nucleotide sequence ID" value="NZ_JBHSCN010000002.1"/>
</dbReference>
<keyword evidence="4 7" id="KW-0812">Transmembrane</keyword>
<feature type="domain" description="ABC transmembrane type-1" evidence="9">
    <location>
        <begin position="100"/>
        <end position="314"/>
    </location>
</feature>
<feature type="transmembrane region" description="Helical" evidence="7">
    <location>
        <begin position="41"/>
        <end position="59"/>
    </location>
</feature>
<protein>
    <submittedName>
        <fullName evidence="10">ABC transporter permease</fullName>
    </submittedName>
</protein>
<evidence type="ECO:0000256" key="5">
    <source>
        <dbReference type="ARBA" id="ARBA00022989"/>
    </source>
</evidence>
<feature type="transmembrane region" description="Helical" evidence="7">
    <location>
        <begin position="104"/>
        <end position="125"/>
    </location>
</feature>
<dbReference type="PANTHER" id="PTHR43227:SF11">
    <property type="entry name" value="BLL4140 PROTEIN"/>
    <property type="match status" value="1"/>
</dbReference>
<evidence type="ECO:0000256" key="2">
    <source>
        <dbReference type="ARBA" id="ARBA00022448"/>
    </source>
</evidence>
<comment type="caution">
    <text evidence="10">The sequence shown here is derived from an EMBL/GenBank/DDBJ whole genome shotgun (WGS) entry which is preliminary data.</text>
</comment>
<evidence type="ECO:0000313" key="11">
    <source>
        <dbReference type="Proteomes" id="UP001595900"/>
    </source>
</evidence>
<evidence type="ECO:0000313" key="10">
    <source>
        <dbReference type="EMBL" id="MFC4241881.1"/>
    </source>
</evidence>
<comment type="similarity">
    <text evidence="7">Belongs to the binding-protein-dependent transport system permease family.</text>
</comment>
<comment type="subcellular location">
    <subcellularLocation>
        <location evidence="1 7">Cell membrane</location>
        <topology evidence="1 7">Multi-pass membrane protein</topology>
    </subcellularLocation>
</comment>
<dbReference type="Pfam" id="PF00528">
    <property type="entry name" value="BPD_transp_1"/>
    <property type="match status" value="1"/>
</dbReference>
<evidence type="ECO:0000256" key="4">
    <source>
        <dbReference type="ARBA" id="ARBA00022692"/>
    </source>
</evidence>
<organism evidence="10 11">
    <name type="scientific">Gryllotalpicola reticulitermitis</name>
    <dbReference type="NCBI Taxonomy" id="1184153"/>
    <lineage>
        <taxon>Bacteria</taxon>
        <taxon>Bacillati</taxon>
        <taxon>Actinomycetota</taxon>
        <taxon>Actinomycetes</taxon>
        <taxon>Micrococcales</taxon>
        <taxon>Microbacteriaceae</taxon>
        <taxon>Gryllotalpicola</taxon>
    </lineage>
</organism>
<reference evidence="11" key="1">
    <citation type="journal article" date="2019" name="Int. J. Syst. Evol. Microbiol.">
        <title>The Global Catalogue of Microorganisms (GCM) 10K type strain sequencing project: providing services to taxonomists for standard genome sequencing and annotation.</title>
        <authorList>
            <consortium name="The Broad Institute Genomics Platform"/>
            <consortium name="The Broad Institute Genome Sequencing Center for Infectious Disease"/>
            <person name="Wu L."/>
            <person name="Ma J."/>
        </authorList>
    </citation>
    <scope>NUCLEOTIDE SEQUENCE [LARGE SCALE GENOMIC DNA]</scope>
    <source>
        <strain evidence="11">CGMCC 1.10363</strain>
    </source>
</reference>
<evidence type="ECO:0000256" key="1">
    <source>
        <dbReference type="ARBA" id="ARBA00004651"/>
    </source>
</evidence>
<sequence>MTATSHSTQKVGRAASMRVDEPARRGTARQRLAQRFRRDRVLLVLAIPGILLLLLFRYVPLLGNVIAFQDFQPFLGIFHSSWSGLQNFQILADPDFLNALKNTVIITLIQVVLVFPLPIIVAIMLNGMLSERIKRIVQSILYMPHFLSWVMVVAITQQFLGGTGIVNLGLRSAGMQAINVVGNQHWFLTLITSQVVWKDTGWATILFLAALSRIDVGLYEAASVDGASRWGQTWHITLPGLRSIIILLLILRLGDALNVGFEQILLQQPAVGLHASEVLDTYVYNSGIIGGNWGPAAVVGLLKGVVGVILVVGANSVAHAFGEPGLYEGKSAR</sequence>
<evidence type="ECO:0000256" key="6">
    <source>
        <dbReference type="ARBA" id="ARBA00023136"/>
    </source>
</evidence>
<dbReference type="InterPro" id="IPR035906">
    <property type="entry name" value="MetI-like_sf"/>
</dbReference>
<accession>A0ABV8Q314</accession>
<keyword evidence="3" id="KW-1003">Cell membrane</keyword>
<dbReference type="PANTHER" id="PTHR43227">
    <property type="entry name" value="BLL4140 PROTEIN"/>
    <property type="match status" value="1"/>
</dbReference>
<gene>
    <name evidence="10" type="ORF">ACFOYW_00735</name>
</gene>
<keyword evidence="6 7" id="KW-0472">Membrane</keyword>
<feature type="compositionally biased region" description="Polar residues" evidence="8">
    <location>
        <begin position="1"/>
        <end position="10"/>
    </location>
</feature>
<dbReference type="CDD" id="cd06261">
    <property type="entry name" value="TM_PBP2"/>
    <property type="match status" value="1"/>
</dbReference>
<keyword evidence="11" id="KW-1185">Reference proteome</keyword>
<dbReference type="EMBL" id="JBHSCN010000002">
    <property type="protein sequence ID" value="MFC4241881.1"/>
    <property type="molecule type" value="Genomic_DNA"/>
</dbReference>
<proteinExistence type="inferred from homology"/>
<name>A0ABV8Q314_9MICO</name>
<dbReference type="InterPro" id="IPR050809">
    <property type="entry name" value="UgpAE/MalFG_permease"/>
</dbReference>
<keyword evidence="2 7" id="KW-0813">Transport</keyword>
<evidence type="ECO:0000256" key="3">
    <source>
        <dbReference type="ARBA" id="ARBA00022475"/>
    </source>
</evidence>
<dbReference type="SUPFAM" id="SSF161098">
    <property type="entry name" value="MetI-like"/>
    <property type="match status" value="1"/>
</dbReference>
<evidence type="ECO:0000256" key="8">
    <source>
        <dbReference type="SAM" id="MobiDB-lite"/>
    </source>
</evidence>